<dbReference type="EMBL" id="BLXZ01000004">
    <property type="protein sequence ID" value="GFO68858.1"/>
    <property type="molecule type" value="Genomic_DNA"/>
</dbReference>
<dbReference type="AlphaFoldDB" id="A0A6V8N8G4"/>
<evidence type="ECO:0000256" key="1">
    <source>
        <dbReference type="SAM" id="MobiDB-lite"/>
    </source>
</evidence>
<organism evidence="2 3">
    <name type="scientific">Geomonas limicola</name>
    <dbReference type="NCBI Taxonomy" id="2740186"/>
    <lineage>
        <taxon>Bacteria</taxon>
        <taxon>Pseudomonadati</taxon>
        <taxon>Thermodesulfobacteriota</taxon>
        <taxon>Desulfuromonadia</taxon>
        <taxon>Geobacterales</taxon>
        <taxon>Geobacteraceae</taxon>
        <taxon>Geomonas</taxon>
    </lineage>
</organism>
<reference evidence="3" key="1">
    <citation type="submission" date="2020-06" db="EMBL/GenBank/DDBJ databases">
        <title>Draft genomic sequecing of Geomonas sp. Red745.</title>
        <authorList>
            <person name="Itoh H."/>
            <person name="Xu Z.X."/>
            <person name="Ushijima N."/>
            <person name="Masuda Y."/>
            <person name="Shiratori Y."/>
            <person name="Senoo K."/>
        </authorList>
    </citation>
    <scope>NUCLEOTIDE SEQUENCE [LARGE SCALE GENOMIC DNA]</scope>
    <source>
        <strain evidence="3">Red745</strain>
    </source>
</reference>
<evidence type="ECO:0000313" key="3">
    <source>
        <dbReference type="Proteomes" id="UP000587586"/>
    </source>
</evidence>
<accession>A0A6V8N8G4</accession>
<feature type="region of interest" description="Disordered" evidence="1">
    <location>
        <begin position="160"/>
        <end position="181"/>
    </location>
</feature>
<keyword evidence="3" id="KW-1185">Reference proteome</keyword>
<name>A0A6V8N8G4_9BACT</name>
<comment type="caution">
    <text evidence="2">The sequence shown here is derived from an EMBL/GenBank/DDBJ whole genome shotgun (WGS) entry which is preliminary data.</text>
</comment>
<gene>
    <name evidence="2" type="ORF">GMLC_24370</name>
</gene>
<dbReference type="Proteomes" id="UP000587586">
    <property type="component" value="Unassembled WGS sequence"/>
</dbReference>
<proteinExistence type="predicted"/>
<protein>
    <submittedName>
        <fullName evidence="2">Uncharacterized protein</fullName>
    </submittedName>
</protein>
<sequence>MAVAALMLTAAPVWADPPKRVRPARAVAPDSLALPEPPPPLPFCLAALPTPAFVPPDFTREPPPTPSLGTRVVEQVNALGRRAEETHDRLERGIMQQVLRLDDFFGKANNPKDLHTAYLLRWRNSLRWQEGSGFDVGSTLRANLELSRINDRLQLAISGAGKPDQVTPSLPEDPGNPGFDRTLRNTRIVNTELRYQLMRLPHSDLFLGTGFDLAIPPEFFARGRYQRLDRIGQDYLLHFAETIFVKNPDGFGETTEIAAERSLDPKTLARIALSGTVSQEIKALEWGTELSLLRELSARSAVTLVGGVYGNTSIDDWVTNYRIAATYRRNFLRRWLFYELEPQVTWPRKEDGRFTTTFALTLRLEVVFQGNERKLVPPP</sequence>
<evidence type="ECO:0000313" key="2">
    <source>
        <dbReference type="EMBL" id="GFO68858.1"/>
    </source>
</evidence>